<keyword evidence="5" id="KW-1185">Reference proteome</keyword>
<feature type="domain" description="Enoyl reductase (ER)" evidence="3">
    <location>
        <begin position="20"/>
        <end position="336"/>
    </location>
</feature>
<reference evidence="4 5" key="1">
    <citation type="submission" date="2019-07" db="EMBL/GenBank/DDBJ databases">
        <title>Whole genome shotgun sequence of Acetobacter oeni NBRC 105207.</title>
        <authorList>
            <person name="Hosoyama A."/>
            <person name="Uohara A."/>
            <person name="Ohji S."/>
            <person name="Ichikawa N."/>
        </authorList>
    </citation>
    <scope>NUCLEOTIDE SEQUENCE [LARGE SCALE GENOMIC DNA]</scope>
    <source>
        <strain evidence="4 5">NBRC 105207</strain>
    </source>
</reference>
<dbReference type="Proteomes" id="UP000321746">
    <property type="component" value="Unassembled WGS sequence"/>
</dbReference>
<dbReference type="InterPro" id="IPR036291">
    <property type="entry name" value="NAD(P)-bd_dom_sf"/>
</dbReference>
<keyword evidence="1" id="KW-0521">NADP</keyword>
<accession>A0A511XHK2</accession>
<dbReference type="PANTHER" id="PTHR48106:SF8">
    <property type="entry name" value="OS02G0805600 PROTEIN"/>
    <property type="match status" value="1"/>
</dbReference>
<protein>
    <submittedName>
        <fullName evidence="4">NAD(P)H quinone oxidoreductase</fullName>
    </submittedName>
</protein>
<evidence type="ECO:0000256" key="1">
    <source>
        <dbReference type="ARBA" id="ARBA00022857"/>
    </source>
</evidence>
<evidence type="ECO:0000313" key="5">
    <source>
        <dbReference type="Proteomes" id="UP000321746"/>
    </source>
</evidence>
<evidence type="ECO:0000256" key="2">
    <source>
        <dbReference type="ARBA" id="ARBA00023002"/>
    </source>
</evidence>
<dbReference type="GO" id="GO:0008270">
    <property type="term" value="F:zinc ion binding"/>
    <property type="evidence" value="ECO:0007669"/>
    <property type="project" value="InterPro"/>
</dbReference>
<dbReference type="Pfam" id="PF08240">
    <property type="entry name" value="ADH_N"/>
    <property type="match status" value="1"/>
</dbReference>
<organism evidence="4 5">
    <name type="scientific">Acetobacter oeni</name>
    <dbReference type="NCBI Taxonomy" id="304077"/>
    <lineage>
        <taxon>Bacteria</taxon>
        <taxon>Pseudomonadati</taxon>
        <taxon>Pseudomonadota</taxon>
        <taxon>Alphaproteobacteria</taxon>
        <taxon>Acetobacterales</taxon>
        <taxon>Acetobacteraceae</taxon>
        <taxon>Acetobacter</taxon>
    </lineage>
</organism>
<evidence type="ECO:0000313" key="4">
    <source>
        <dbReference type="EMBL" id="GEN62425.1"/>
    </source>
</evidence>
<evidence type="ECO:0000259" key="3">
    <source>
        <dbReference type="SMART" id="SM00829"/>
    </source>
</evidence>
<dbReference type="SMART" id="SM00829">
    <property type="entry name" value="PKS_ER"/>
    <property type="match status" value="1"/>
</dbReference>
<dbReference type="InterPro" id="IPR011032">
    <property type="entry name" value="GroES-like_sf"/>
</dbReference>
<dbReference type="SUPFAM" id="SSF50129">
    <property type="entry name" value="GroES-like"/>
    <property type="match status" value="1"/>
</dbReference>
<dbReference type="Pfam" id="PF00107">
    <property type="entry name" value="ADH_zinc_N"/>
    <property type="match status" value="1"/>
</dbReference>
<sequence length="343" mass="35668">MSEQTALPLVMQAVVFDEPGAPSVLHLAPVPVPSPQAGEVLIRVAASGVNRPDLMQRKGLYPPPPGASPLLGLEVAGTVVAAGPAVAGVRFPAVGSRVCALTNGGGYAEYCAVPAGQCLPWPEGFDAVRAAALPETFFTVWSNLFIAAGLQSGERVLIHGGAGGIGTAAIQLAKVFGAVPYATAGSPEKCQLCEKLGATAIDYREEDFVERVKELTGGNGVEVVLDILGGDYLDRNLRCLAVKGRLIVIALQSGAKAKDVNVARILTRNLTIKGTTLRPQSSAYKARVAAELLEHVWPKLASGEISPLIHKVFSFGEVVAAHEMMESGSHSGKIVLSHAQTAG</sequence>
<dbReference type="Gene3D" id="3.90.180.10">
    <property type="entry name" value="Medium-chain alcohol dehydrogenases, catalytic domain"/>
    <property type="match status" value="1"/>
</dbReference>
<dbReference type="SUPFAM" id="SSF51735">
    <property type="entry name" value="NAD(P)-binding Rossmann-fold domains"/>
    <property type="match status" value="1"/>
</dbReference>
<dbReference type="PROSITE" id="PS01162">
    <property type="entry name" value="QOR_ZETA_CRYSTAL"/>
    <property type="match status" value="1"/>
</dbReference>
<dbReference type="NCBIfam" id="TIGR02824">
    <property type="entry name" value="quinone_pig3"/>
    <property type="match status" value="1"/>
</dbReference>
<name>A0A511XHK2_9PROT</name>
<dbReference type="InterPro" id="IPR020843">
    <property type="entry name" value="ER"/>
</dbReference>
<dbReference type="AlphaFoldDB" id="A0A511XHK2"/>
<dbReference type="RefSeq" id="WP_242011775.1">
    <property type="nucleotide sequence ID" value="NZ_BJYG01000005.1"/>
</dbReference>
<dbReference type="GO" id="GO:0016651">
    <property type="term" value="F:oxidoreductase activity, acting on NAD(P)H"/>
    <property type="evidence" value="ECO:0007669"/>
    <property type="project" value="TreeGrafter"/>
</dbReference>
<dbReference type="InterPro" id="IPR002364">
    <property type="entry name" value="Quin_OxRdtase/zeta-crystal_CS"/>
</dbReference>
<dbReference type="CDD" id="cd05276">
    <property type="entry name" value="p53_inducible_oxidoreductase"/>
    <property type="match status" value="1"/>
</dbReference>
<gene>
    <name evidence="4" type="primary">qor</name>
    <name evidence="4" type="ORF">AOE01nite_06490</name>
</gene>
<dbReference type="InterPro" id="IPR013149">
    <property type="entry name" value="ADH-like_C"/>
</dbReference>
<dbReference type="GO" id="GO:0070402">
    <property type="term" value="F:NADPH binding"/>
    <property type="evidence" value="ECO:0007669"/>
    <property type="project" value="TreeGrafter"/>
</dbReference>
<dbReference type="Gene3D" id="3.40.50.720">
    <property type="entry name" value="NAD(P)-binding Rossmann-like Domain"/>
    <property type="match status" value="1"/>
</dbReference>
<proteinExistence type="predicted"/>
<dbReference type="InterPro" id="IPR013154">
    <property type="entry name" value="ADH-like_N"/>
</dbReference>
<dbReference type="PANTHER" id="PTHR48106">
    <property type="entry name" value="QUINONE OXIDOREDUCTASE PIG3-RELATED"/>
    <property type="match status" value="1"/>
</dbReference>
<keyword evidence="2" id="KW-0560">Oxidoreductase</keyword>
<dbReference type="InterPro" id="IPR014189">
    <property type="entry name" value="Quinone_OxRdtase_PIG3"/>
</dbReference>
<comment type="caution">
    <text evidence="4">The sequence shown here is derived from an EMBL/GenBank/DDBJ whole genome shotgun (WGS) entry which is preliminary data.</text>
</comment>
<dbReference type="EMBL" id="BJYG01000005">
    <property type="protein sequence ID" value="GEN62425.1"/>
    <property type="molecule type" value="Genomic_DNA"/>
</dbReference>